<dbReference type="InterPro" id="IPR014729">
    <property type="entry name" value="Rossmann-like_a/b/a_fold"/>
</dbReference>
<dbReference type="GeneID" id="7049783"/>
<evidence type="ECO:0000313" key="15">
    <source>
        <dbReference type="Proteomes" id="UP000001744"/>
    </source>
</evidence>
<dbReference type="EC" id="2.7.7.14" evidence="10"/>
<feature type="domain" description="Cytidyltransferase-like" evidence="12">
    <location>
        <begin position="202"/>
        <end position="269"/>
    </location>
</feature>
<accession>B6K7C0</accession>
<dbReference type="OMA" id="FESNNWV"/>
<evidence type="ECO:0000256" key="1">
    <source>
        <dbReference type="ARBA" id="ARBA00005189"/>
    </source>
</evidence>
<dbReference type="EMBL" id="KE651168">
    <property type="protein sequence ID" value="EEB09424.1"/>
    <property type="molecule type" value="Genomic_DNA"/>
</dbReference>
<evidence type="ECO:0000256" key="11">
    <source>
        <dbReference type="ARBA" id="ARBA00031473"/>
    </source>
</evidence>
<dbReference type="Gene3D" id="3.40.50.620">
    <property type="entry name" value="HUPs"/>
    <property type="match status" value="2"/>
</dbReference>
<evidence type="ECO:0000313" key="13">
    <source>
        <dbReference type="EMBL" id="EEB09424.1"/>
    </source>
</evidence>
<evidence type="ECO:0000256" key="7">
    <source>
        <dbReference type="ARBA" id="ARBA00023209"/>
    </source>
</evidence>
<reference evidence="13 15" key="1">
    <citation type="journal article" date="2011" name="Science">
        <title>Comparative functional genomics of the fission yeasts.</title>
        <authorList>
            <person name="Rhind N."/>
            <person name="Chen Z."/>
            <person name="Yassour M."/>
            <person name="Thompson D.A."/>
            <person name="Haas B.J."/>
            <person name="Habib N."/>
            <person name="Wapinski I."/>
            <person name="Roy S."/>
            <person name="Lin M.F."/>
            <person name="Heiman D.I."/>
            <person name="Young S.K."/>
            <person name="Furuya K."/>
            <person name="Guo Y."/>
            <person name="Pidoux A."/>
            <person name="Chen H.M."/>
            <person name="Robbertse B."/>
            <person name="Goldberg J.M."/>
            <person name="Aoki K."/>
            <person name="Bayne E.H."/>
            <person name="Berlin A.M."/>
            <person name="Desjardins C.A."/>
            <person name="Dobbs E."/>
            <person name="Dukaj L."/>
            <person name="Fan L."/>
            <person name="FitzGerald M.G."/>
            <person name="French C."/>
            <person name="Gujja S."/>
            <person name="Hansen K."/>
            <person name="Keifenheim D."/>
            <person name="Levin J.Z."/>
            <person name="Mosher R.A."/>
            <person name="Mueller C.A."/>
            <person name="Pfiffner J."/>
            <person name="Priest M."/>
            <person name="Russ C."/>
            <person name="Smialowska A."/>
            <person name="Swoboda P."/>
            <person name="Sykes S.M."/>
            <person name="Vaughn M."/>
            <person name="Vengrova S."/>
            <person name="Yoder R."/>
            <person name="Zeng Q."/>
            <person name="Allshire R."/>
            <person name="Baulcombe D."/>
            <person name="Birren B.W."/>
            <person name="Brown W."/>
            <person name="Ekwall K."/>
            <person name="Kellis M."/>
            <person name="Leatherwood J."/>
            <person name="Levin H."/>
            <person name="Margalit H."/>
            <person name="Martienssen R."/>
            <person name="Nieduszynski C.A."/>
            <person name="Spatafora J.W."/>
            <person name="Friedman N."/>
            <person name="Dalgaard J.Z."/>
            <person name="Baumann P."/>
            <person name="Niki H."/>
            <person name="Regev A."/>
            <person name="Nusbaum C."/>
        </authorList>
    </citation>
    <scope>NUCLEOTIDE SEQUENCE [LARGE SCALE GENOMIC DNA]</scope>
    <source>
        <strain evidence="15">yFS275 / FY16936</strain>
    </source>
</reference>
<keyword evidence="4" id="KW-0808">Transferase</keyword>
<keyword evidence="5 13" id="KW-0548">Nucleotidyltransferase</keyword>
<dbReference type="InterPro" id="IPR044608">
    <property type="entry name" value="Ect1/PCYT2"/>
</dbReference>
<dbReference type="PANTHER" id="PTHR45780">
    <property type="entry name" value="ETHANOLAMINE-PHOSPHATE CYTIDYLYLTRANSFERASE"/>
    <property type="match status" value="1"/>
</dbReference>
<evidence type="ECO:0000313" key="14">
    <source>
        <dbReference type="JaponicusDB" id="SJAG_04628"/>
    </source>
</evidence>
<dbReference type="UniPathway" id="UPA00558">
    <property type="reaction ID" value="UER00742"/>
</dbReference>
<dbReference type="JaponicusDB" id="SJAG_04628">
    <property type="gene designation" value="ect1"/>
</dbReference>
<evidence type="ECO:0000256" key="4">
    <source>
        <dbReference type="ARBA" id="ARBA00022679"/>
    </source>
</evidence>
<dbReference type="PANTHER" id="PTHR45780:SF2">
    <property type="entry name" value="ETHANOLAMINE-PHOSPHATE CYTIDYLYLTRANSFERASE"/>
    <property type="match status" value="1"/>
</dbReference>
<protein>
    <recommendedName>
        <fullName evidence="10">ethanolamine-phosphate cytidylyltransferase</fullName>
        <ecNumber evidence="10">2.7.7.14</ecNumber>
    </recommendedName>
    <alternativeName>
        <fullName evidence="11">CTP:phosphoethanolamine cytidylyltransferase</fullName>
    </alternativeName>
</protein>
<evidence type="ECO:0000256" key="10">
    <source>
        <dbReference type="ARBA" id="ARBA00024221"/>
    </source>
</evidence>
<dbReference type="SUPFAM" id="SSF52374">
    <property type="entry name" value="Nucleotidylyl transferase"/>
    <property type="match status" value="2"/>
</dbReference>
<dbReference type="RefSeq" id="XP_002175717.1">
    <property type="nucleotide sequence ID" value="XM_002175681.2"/>
</dbReference>
<keyword evidence="6" id="KW-0443">Lipid metabolism</keyword>
<dbReference type="STRING" id="402676.B6K7C0"/>
<dbReference type="GO" id="GO:0006646">
    <property type="term" value="P:phosphatidylethanolamine biosynthetic process"/>
    <property type="evidence" value="ECO:0000318"/>
    <property type="project" value="GO_Central"/>
</dbReference>
<evidence type="ECO:0000259" key="12">
    <source>
        <dbReference type="Pfam" id="PF01467"/>
    </source>
</evidence>
<dbReference type="NCBIfam" id="TIGR00125">
    <property type="entry name" value="cyt_tran_rel"/>
    <property type="match status" value="1"/>
</dbReference>
<evidence type="ECO:0000256" key="6">
    <source>
        <dbReference type="ARBA" id="ARBA00023098"/>
    </source>
</evidence>
<dbReference type="GO" id="GO:0005737">
    <property type="term" value="C:cytoplasm"/>
    <property type="evidence" value="ECO:0000318"/>
    <property type="project" value="GO_Central"/>
</dbReference>
<comment type="pathway">
    <text evidence="9">Phospholipid metabolism; phosphatidylethanolamine biosynthesis; phosphatidylethanolamine from ethanolamine: step 2/3.</text>
</comment>
<organism evidence="13 15">
    <name type="scientific">Schizosaccharomyces japonicus (strain yFS275 / FY16936)</name>
    <name type="common">Fission yeast</name>
    <dbReference type="NCBI Taxonomy" id="402676"/>
    <lineage>
        <taxon>Eukaryota</taxon>
        <taxon>Fungi</taxon>
        <taxon>Dikarya</taxon>
        <taxon>Ascomycota</taxon>
        <taxon>Taphrinomycotina</taxon>
        <taxon>Schizosaccharomycetes</taxon>
        <taxon>Schizosaccharomycetales</taxon>
        <taxon>Schizosaccharomycetaceae</taxon>
        <taxon>Schizosaccharomyces</taxon>
    </lineage>
</organism>
<feature type="domain" description="Cytidyltransferase-like" evidence="12">
    <location>
        <begin position="6"/>
        <end position="130"/>
    </location>
</feature>
<dbReference type="InterPro" id="IPR041723">
    <property type="entry name" value="CCT"/>
</dbReference>
<evidence type="ECO:0000256" key="9">
    <source>
        <dbReference type="ARBA" id="ARBA00024191"/>
    </source>
</evidence>
<comment type="similarity">
    <text evidence="2">Belongs to the cytidylyltransferase family.</text>
</comment>
<dbReference type="VEuPathDB" id="FungiDB:SJAG_04628"/>
<evidence type="ECO:0000256" key="5">
    <source>
        <dbReference type="ARBA" id="ARBA00022695"/>
    </source>
</evidence>
<keyword evidence="8" id="KW-1208">Phospholipid metabolism</keyword>
<evidence type="ECO:0000256" key="2">
    <source>
        <dbReference type="ARBA" id="ARBA00010101"/>
    </source>
</evidence>
<keyword evidence="15" id="KW-1185">Reference proteome</keyword>
<dbReference type="Pfam" id="PF01467">
    <property type="entry name" value="CTP_transf_like"/>
    <property type="match status" value="2"/>
</dbReference>
<sequence length="349" mass="39533">MTRLWLDGCLDFFHYGHGRALLQAKKLGSSLVVGVHSDEEVTHHKGVPVMNLAERCLAASCCKWVDQVVPYAPYVTELPWLDKYDCDYVVHGDDVTTDANGEDCYRIAKAANRFKLVKRTEGISTTELLQRILVPSSNPLSVSNVQSGLEKYRSMLTEFAAGCDGKTIESDIFVRMENGTLEHIVTGDLMNKAGLKGEILYIDGEWNLVTKTHLDFLKQCKEQFPTLPIVAGIFSNENCSQQPFLDLFQRSMNILQCKFVDAVIINAPKVNGLNQIRENLKLSKVHVPIPNFQSNDVTLTDTEIGNGPRPYDTDGTNQIIQRVQLRRKEYEERQLRKLGKHEFERLMKN</sequence>
<dbReference type="CDD" id="cd02174">
    <property type="entry name" value="CCT"/>
    <property type="match status" value="1"/>
</dbReference>
<keyword evidence="7" id="KW-0594">Phospholipid biosynthesis</keyword>
<comment type="pathway">
    <text evidence="1">Lipid metabolism.</text>
</comment>
<evidence type="ECO:0000256" key="3">
    <source>
        <dbReference type="ARBA" id="ARBA00022516"/>
    </source>
</evidence>
<dbReference type="Proteomes" id="UP000001744">
    <property type="component" value="Unassembled WGS sequence"/>
</dbReference>
<dbReference type="HOGENOM" id="CLU_031246_1_0_1"/>
<dbReference type="OrthoDB" id="40021at2759"/>
<evidence type="ECO:0000256" key="8">
    <source>
        <dbReference type="ARBA" id="ARBA00023264"/>
    </source>
</evidence>
<name>B6K7C0_SCHJY</name>
<dbReference type="InterPro" id="IPR004821">
    <property type="entry name" value="Cyt_trans-like"/>
</dbReference>
<keyword evidence="3" id="KW-0444">Lipid biosynthesis</keyword>
<proteinExistence type="inferred from homology"/>
<dbReference type="eggNOG" id="KOG2803">
    <property type="taxonomic scope" value="Eukaryota"/>
</dbReference>
<dbReference type="GO" id="GO:0004306">
    <property type="term" value="F:ethanolamine-phosphate cytidylyltransferase activity"/>
    <property type="evidence" value="ECO:0000318"/>
    <property type="project" value="GO_Central"/>
</dbReference>
<gene>
    <name evidence="14" type="primary">ect1</name>
    <name evidence="13" type="ORF">SJAG_04628</name>
</gene>
<dbReference type="AlphaFoldDB" id="B6K7C0"/>